<reference evidence="2" key="1">
    <citation type="journal article" date="2014" name="Front. Microbiol.">
        <title>High frequency of phylogenetically diverse reductive dehalogenase-homologous genes in deep subseafloor sedimentary metagenomes.</title>
        <authorList>
            <person name="Kawai M."/>
            <person name="Futagami T."/>
            <person name="Toyoda A."/>
            <person name="Takaki Y."/>
            <person name="Nishi S."/>
            <person name="Hori S."/>
            <person name="Arai W."/>
            <person name="Tsubouchi T."/>
            <person name="Morono Y."/>
            <person name="Uchiyama I."/>
            <person name="Ito T."/>
            <person name="Fujiyama A."/>
            <person name="Inagaki F."/>
            <person name="Takami H."/>
        </authorList>
    </citation>
    <scope>NUCLEOTIDE SEQUENCE</scope>
    <source>
        <strain evidence="2">Expedition CK06-06</strain>
    </source>
</reference>
<dbReference type="EMBL" id="BARV01006637">
    <property type="protein sequence ID" value="GAI15411.1"/>
    <property type="molecule type" value="Genomic_DNA"/>
</dbReference>
<evidence type="ECO:0000256" key="1">
    <source>
        <dbReference type="SAM" id="Phobius"/>
    </source>
</evidence>
<protein>
    <submittedName>
        <fullName evidence="2">Uncharacterized protein</fullName>
    </submittedName>
</protein>
<proteinExistence type="predicted"/>
<keyword evidence="1" id="KW-1133">Transmembrane helix</keyword>
<name>X1MBC7_9ZZZZ</name>
<dbReference type="AlphaFoldDB" id="X1MBC7"/>
<sequence>MEKKEVAINNPIAVAGLTIIPVVHVSLNYWLHNGGASFFGVKQPDAVIVVSPAEKRAFRITGEEVSIDQLVEEAADIKEIIERF</sequence>
<comment type="caution">
    <text evidence="2">The sequence shown here is derived from an EMBL/GenBank/DDBJ whole genome shotgun (WGS) entry which is preliminary data.</text>
</comment>
<keyword evidence="1" id="KW-0472">Membrane</keyword>
<evidence type="ECO:0000313" key="2">
    <source>
        <dbReference type="EMBL" id="GAI15411.1"/>
    </source>
</evidence>
<gene>
    <name evidence="2" type="ORF">S06H3_13583</name>
</gene>
<feature type="transmembrane region" description="Helical" evidence="1">
    <location>
        <begin position="12"/>
        <end position="31"/>
    </location>
</feature>
<organism evidence="2">
    <name type="scientific">marine sediment metagenome</name>
    <dbReference type="NCBI Taxonomy" id="412755"/>
    <lineage>
        <taxon>unclassified sequences</taxon>
        <taxon>metagenomes</taxon>
        <taxon>ecological metagenomes</taxon>
    </lineage>
</organism>
<keyword evidence="1" id="KW-0812">Transmembrane</keyword>
<accession>X1MBC7</accession>